<protein>
    <submittedName>
        <fullName evidence="1">Uncharacterized protein</fullName>
    </submittedName>
</protein>
<evidence type="ECO:0000313" key="2">
    <source>
        <dbReference type="Proteomes" id="UP000287651"/>
    </source>
</evidence>
<gene>
    <name evidence="1" type="ORF">B296_00000325</name>
</gene>
<reference evidence="1 2" key="1">
    <citation type="journal article" date="2014" name="Agronomy (Basel)">
        <title>A Draft Genome Sequence for Ensete ventricosum, the Drought-Tolerant Tree Against Hunger.</title>
        <authorList>
            <person name="Harrison J."/>
            <person name="Moore K.A."/>
            <person name="Paszkiewicz K."/>
            <person name="Jones T."/>
            <person name="Grant M."/>
            <person name="Ambacheew D."/>
            <person name="Muzemil S."/>
            <person name="Studholme D.J."/>
        </authorList>
    </citation>
    <scope>NUCLEOTIDE SEQUENCE [LARGE SCALE GENOMIC DNA]</scope>
</reference>
<evidence type="ECO:0000313" key="1">
    <source>
        <dbReference type="EMBL" id="RRT84516.1"/>
    </source>
</evidence>
<dbReference type="Proteomes" id="UP000287651">
    <property type="component" value="Unassembled WGS sequence"/>
</dbReference>
<name>A0A427B7V8_ENSVE</name>
<proteinExistence type="predicted"/>
<accession>A0A427B7V8</accession>
<sequence>MSDACGGKRGGVHTMRPMAELHDPGPLGSAPHFSNPSAAFLPTTSFKRSRVSRRPAPPQVDVAYARRKRLGRDEDDHMTPIQVTHVIPILLAHASIARNHSKRSILIHYITASTSAGQAKERLATCLVLYVEVPIRGTRVQQLLT</sequence>
<organism evidence="1 2">
    <name type="scientific">Ensete ventricosum</name>
    <name type="common">Abyssinian banana</name>
    <name type="synonym">Musa ensete</name>
    <dbReference type="NCBI Taxonomy" id="4639"/>
    <lineage>
        <taxon>Eukaryota</taxon>
        <taxon>Viridiplantae</taxon>
        <taxon>Streptophyta</taxon>
        <taxon>Embryophyta</taxon>
        <taxon>Tracheophyta</taxon>
        <taxon>Spermatophyta</taxon>
        <taxon>Magnoliopsida</taxon>
        <taxon>Liliopsida</taxon>
        <taxon>Zingiberales</taxon>
        <taxon>Musaceae</taxon>
        <taxon>Ensete</taxon>
    </lineage>
</organism>
<dbReference type="EMBL" id="AMZH03000287">
    <property type="protein sequence ID" value="RRT84516.1"/>
    <property type="molecule type" value="Genomic_DNA"/>
</dbReference>
<dbReference type="AlphaFoldDB" id="A0A427B7V8"/>
<comment type="caution">
    <text evidence="1">The sequence shown here is derived from an EMBL/GenBank/DDBJ whole genome shotgun (WGS) entry which is preliminary data.</text>
</comment>